<name>A0A8C5K1H0_JACJA</name>
<dbReference type="InterPro" id="IPR045851">
    <property type="entry name" value="AMP-bd_C_sf"/>
</dbReference>
<evidence type="ECO:0000313" key="5">
    <source>
        <dbReference type="Ensembl" id="ENSJJAP00000003497.1"/>
    </source>
</evidence>
<keyword evidence="6" id="KW-1185">Reference proteome</keyword>
<proteinExistence type="inferred from homology"/>
<dbReference type="Ensembl" id="ENSJJAT00000007831.1">
    <property type="protein sequence ID" value="ENSJJAP00000003497.1"/>
    <property type="gene ID" value="ENSJJAG00000006915.1"/>
</dbReference>
<evidence type="ECO:0000256" key="1">
    <source>
        <dbReference type="ARBA" id="ARBA00006432"/>
    </source>
</evidence>
<dbReference type="PROSITE" id="PS50075">
    <property type="entry name" value="CARRIER"/>
    <property type="match status" value="1"/>
</dbReference>
<dbReference type="Gene3D" id="3.40.50.12780">
    <property type="entry name" value="N-terminal domain of ligase-like"/>
    <property type="match status" value="2"/>
</dbReference>
<dbReference type="SUPFAM" id="SSF56801">
    <property type="entry name" value="Acetyl-CoA synthetase-like"/>
    <property type="match status" value="1"/>
</dbReference>
<comment type="similarity">
    <text evidence="1">Belongs to the ATP-dependent AMP-binding enzyme family.</text>
</comment>
<dbReference type="AlphaFoldDB" id="A0A8C5K1H0"/>
<keyword evidence="2" id="KW-0443">Lipid metabolism</keyword>
<feature type="domain" description="Carrier" evidence="4">
    <location>
        <begin position="473"/>
        <end position="550"/>
    </location>
</feature>
<dbReference type="GO" id="GO:0006629">
    <property type="term" value="P:lipid metabolic process"/>
    <property type="evidence" value="ECO:0007669"/>
    <property type="project" value="UniProtKB-KW"/>
</dbReference>
<dbReference type="InterPro" id="IPR000873">
    <property type="entry name" value="AMP-dep_synth/lig_dom"/>
</dbReference>
<evidence type="ECO:0000256" key="2">
    <source>
        <dbReference type="ARBA" id="ARBA00023098"/>
    </source>
</evidence>
<organism evidence="5 6">
    <name type="scientific">Jaculus jaculus</name>
    <name type="common">Lesser Egyptian jerboa</name>
    <dbReference type="NCBI Taxonomy" id="51337"/>
    <lineage>
        <taxon>Eukaryota</taxon>
        <taxon>Metazoa</taxon>
        <taxon>Chordata</taxon>
        <taxon>Craniata</taxon>
        <taxon>Vertebrata</taxon>
        <taxon>Euteleostomi</taxon>
        <taxon>Mammalia</taxon>
        <taxon>Eutheria</taxon>
        <taxon>Euarchontoglires</taxon>
        <taxon>Glires</taxon>
        <taxon>Rodentia</taxon>
        <taxon>Myomorpha</taxon>
        <taxon>Dipodoidea</taxon>
        <taxon>Dipodidae</taxon>
        <taxon>Dipodinae</taxon>
        <taxon>Jaculus</taxon>
    </lineage>
</organism>
<dbReference type="Pfam" id="PF13193">
    <property type="entry name" value="AMP-binding_C"/>
    <property type="match status" value="1"/>
</dbReference>
<dbReference type="GO" id="GO:0043041">
    <property type="term" value="P:amino acid activation for nonribosomal peptide biosynthetic process"/>
    <property type="evidence" value="ECO:0007669"/>
    <property type="project" value="TreeGrafter"/>
</dbReference>
<dbReference type="PANTHER" id="PTHR44394:SF1">
    <property type="entry name" value="BETA-ALANINE-ACTIVATING ENZYME"/>
    <property type="match status" value="1"/>
</dbReference>
<evidence type="ECO:0000313" key="6">
    <source>
        <dbReference type="Proteomes" id="UP000694385"/>
    </source>
</evidence>
<dbReference type="InterPro" id="IPR009081">
    <property type="entry name" value="PP-bd_ACP"/>
</dbReference>
<dbReference type="Pfam" id="PF00501">
    <property type="entry name" value="AMP-binding"/>
    <property type="match status" value="1"/>
</dbReference>
<protein>
    <recommendedName>
        <fullName evidence="4">Carrier domain-containing protein</fullName>
    </recommendedName>
</protein>
<sequence length="559" mass="62059">MTLQELVQQAASAHLDRVAVCFDECNGRPPVCHSYKTMLSAASELASFLQSHGDLQGIWEIGLFCQPGVNKFMSSYETLLNFDTVSVGHMDLALFRLQWENVEVNWLLSTRKEKSENGNGKSTLSSEDRSTDEEHMAVRQKPGLAYVLHTSGTTGMPKVVRVPHACILPNVQHFRLCVVQARVCVNACALCACLPEEASGLPLSLIHATPTLLKRFGSQLIKSAVLSASTSLRVLALGGEAFPSLAILRSWRAEGNKTVIFNIYGVTEVSSWATFYRIPEETLNSTLKCELSVPLGRPLLGTVVEVRDTNGFTIQDGTGQVFLGGKNRVCFLGDEMMVPLGTMRATGDFVTLKDGEMFFLGRKDSQIKRHGKRLHMKLVQQVAEELQQVDSCAVTWYNQETLILFIVPKDGLVKDCLFKELQKHLPDHAVPDEIVRIETLPLTPHGKVDVSELNRIYLDYQNSKPKNKLHGKEELWGKLQYLWKTILSLPEDTVTVPDESLFLSSGGDSFKATWLFNEIEKLIGTSIPGLLEAILSTSISEVYSHIIATVFTDEDLAFT</sequence>
<feature type="region of interest" description="Disordered" evidence="3">
    <location>
        <begin position="114"/>
        <end position="133"/>
    </location>
</feature>
<dbReference type="OMA" id="TWLFNEI"/>
<dbReference type="Pfam" id="PF00550">
    <property type="entry name" value="PP-binding"/>
    <property type="match status" value="1"/>
</dbReference>
<accession>A0A8C5K1H0</accession>
<reference evidence="5" key="1">
    <citation type="submission" date="2025-08" db="UniProtKB">
        <authorList>
            <consortium name="Ensembl"/>
        </authorList>
    </citation>
    <scope>IDENTIFICATION</scope>
</reference>
<evidence type="ECO:0000259" key="4">
    <source>
        <dbReference type="PROSITE" id="PS50075"/>
    </source>
</evidence>
<reference evidence="5" key="2">
    <citation type="submission" date="2025-09" db="UniProtKB">
        <authorList>
            <consortium name="Ensembl"/>
        </authorList>
    </citation>
    <scope>IDENTIFICATION</scope>
</reference>
<dbReference type="Proteomes" id="UP000694385">
    <property type="component" value="Unassembled WGS sequence"/>
</dbReference>
<dbReference type="PROSITE" id="PS00455">
    <property type="entry name" value="AMP_BINDING"/>
    <property type="match status" value="1"/>
</dbReference>
<dbReference type="InterPro" id="IPR052091">
    <property type="entry name" value="Beta-ala_Activ/Resist"/>
</dbReference>
<dbReference type="PANTHER" id="PTHR44394">
    <property type="entry name" value="BETA-ALANINE-ACTIVATING ENZYME"/>
    <property type="match status" value="1"/>
</dbReference>
<dbReference type="InterPro" id="IPR042099">
    <property type="entry name" value="ANL_N_sf"/>
</dbReference>
<dbReference type="Gene3D" id="3.30.300.30">
    <property type="match status" value="1"/>
</dbReference>
<dbReference type="InterPro" id="IPR025110">
    <property type="entry name" value="AMP-bd_C"/>
</dbReference>
<dbReference type="GeneTree" id="ENSGT00440000033811"/>
<evidence type="ECO:0000256" key="3">
    <source>
        <dbReference type="SAM" id="MobiDB-lite"/>
    </source>
</evidence>
<dbReference type="InterPro" id="IPR020845">
    <property type="entry name" value="AMP-binding_CS"/>
</dbReference>